<comment type="caution">
    <text evidence="3">The sequence shown here is derived from an EMBL/GenBank/DDBJ whole genome shotgun (WGS) entry which is preliminary data.</text>
</comment>
<evidence type="ECO:0000256" key="1">
    <source>
        <dbReference type="SAM" id="MobiDB-lite"/>
    </source>
</evidence>
<feature type="signal peptide" evidence="2">
    <location>
        <begin position="1"/>
        <end position="25"/>
    </location>
</feature>
<name>A0A1E5PTM7_9ACTN</name>
<dbReference type="Proteomes" id="UP000095705">
    <property type="component" value="Unassembled WGS sequence"/>
</dbReference>
<dbReference type="OrthoDB" id="3387754at2"/>
<keyword evidence="4" id="KW-1185">Reference proteome</keyword>
<accession>A0A1E5PTM7</accession>
<proteinExistence type="predicted"/>
<dbReference type="AlphaFoldDB" id="A0A1E5PTM7"/>
<evidence type="ECO:0000256" key="2">
    <source>
        <dbReference type="SAM" id="SignalP"/>
    </source>
</evidence>
<evidence type="ECO:0008006" key="5">
    <source>
        <dbReference type="Google" id="ProtNLM"/>
    </source>
</evidence>
<feature type="region of interest" description="Disordered" evidence="1">
    <location>
        <begin position="26"/>
        <end position="46"/>
    </location>
</feature>
<dbReference type="EMBL" id="MEHK01000001">
    <property type="protein sequence ID" value="OEJ32722.1"/>
    <property type="molecule type" value="Genomic_DNA"/>
</dbReference>
<evidence type="ECO:0000313" key="3">
    <source>
        <dbReference type="EMBL" id="OEJ32722.1"/>
    </source>
</evidence>
<protein>
    <recommendedName>
        <fullName evidence="5">Secreted protein/lipoprotein</fullName>
    </recommendedName>
</protein>
<evidence type="ECO:0000313" key="4">
    <source>
        <dbReference type="Proteomes" id="UP000095705"/>
    </source>
</evidence>
<sequence>MRAPAAALPASLLALVLALATGCTAAASGSSGAQDPPRSSAGPASADVTRAYDTYWTTWLAANRTPDPQDPGLEQVATGSQLRELRDNLAQSKEAGQVLLGEVGHRVTGMETTGEHTRVLHDCVDLDRWLIHDSATGRPIDQLEDKPSQQGAFTMIREREGTPWKVGSVDVLGENC</sequence>
<organism evidence="3 4">
    <name type="scientific">Streptomyces subrutilus</name>
    <dbReference type="NCBI Taxonomy" id="36818"/>
    <lineage>
        <taxon>Bacteria</taxon>
        <taxon>Bacillati</taxon>
        <taxon>Actinomycetota</taxon>
        <taxon>Actinomycetes</taxon>
        <taxon>Kitasatosporales</taxon>
        <taxon>Streptomycetaceae</taxon>
        <taxon>Streptomyces</taxon>
    </lineage>
</organism>
<keyword evidence="2" id="KW-0732">Signal</keyword>
<reference evidence="3 4" key="1">
    <citation type="submission" date="2016-08" db="EMBL/GenBank/DDBJ databases">
        <title>The complete genome of Streptomyces subrutilus 10-1-1.</title>
        <authorList>
            <person name="Chen X."/>
        </authorList>
    </citation>
    <scope>NUCLEOTIDE SEQUENCE [LARGE SCALE GENOMIC DNA]</scope>
    <source>
        <strain evidence="3 4">10-1-1</strain>
    </source>
</reference>
<dbReference type="PROSITE" id="PS51257">
    <property type="entry name" value="PROKAR_LIPOPROTEIN"/>
    <property type="match status" value="1"/>
</dbReference>
<gene>
    <name evidence="3" type="ORF">BGK67_16545</name>
</gene>
<feature type="chain" id="PRO_5038706959" description="Secreted protein/lipoprotein" evidence="2">
    <location>
        <begin position="26"/>
        <end position="176"/>
    </location>
</feature>
<dbReference type="STRING" id="36818.BGK67_16545"/>
<dbReference type="RefSeq" id="WP_069920989.1">
    <property type="nucleotide sequence ID" value="NZ_MEHK01000001.1"/>
</dbReference>